<dbReference type="GO" id="GO:0048038">
    <property type="term" value="F:quinone binding"/>
    <property type="evidence" value="ECO:0007669"/>
    <property type="project" value="UniProtKB-UniRule"/>
</dbReference>
<sequence length="162" mass="17177">MTPTTLLLLLVLVTGLYAVLSPSLIKAAIGLAAVSALLTMLMFTMNSPLAAVFELSVCAGLITVVFVSVISMTKPAAPGDGSDVEPNHYLKYAPLPIVGALLCWALGWYLGDAPASTLAVTAGPDVREALWMLRRTDIFSQLAVLFVGVYGVIVLFKELKHD</sequence>
<gene>
    <name evidence="2" type="ordered locus">Ppro_0590</name>
</gene>
<keyword evidence="1" id="KW-1003">Cell membrane</keyword>
<evidence type="ECO:0000256" key="1">
    <source>
        <dbReference type="RuleBase" id="RU004429"/>
    </source>
</evidence>
<comment type="caution">
    <text evidence="1">Lacks conserved residue(s) required for the propagation of feature annotation.</text>
</comment>
<dbReference type="InterPro" id="IPR042106">
    <property type="entry name" value="Nuo/plastoQ_OxRdtase_6_NuoJ"/>
</dbReference>
<proteinExistence type="inferred from homology"/>
<keyword evidence="1" id="KW-0874">Quinone</keyword>
<keyword evidence="3" id="KW-1185">Reference proteome</keyword>
<dbReference type="OrthoDB" id="9620393at2"/>
<name>A1ALK1_PELPD</name>
<protein>
    <recommendedName>
        <fullName evidence="1">NADH-quinone oxidoreductase subunit J</fullName>
        <ecNumber evidence="1">7.1.1.-</ecNumber>
    </recommendedName>
</protein>
<dbReference type="InterPro" id="IPR001457">
    <property type="entry name" value="NADH_UbQ/plastoQ_OxRdtase_su6"/>
</dbReference>
<comment type="catalytic activity">
    <reaction evidence="1">
        <text>a quinone + NADH + 5 H(+)(in) = a quinol + NAD(+) + 4 H(+)(out)</text>
        <dbReference type="Rhea" id="RHEA:57888"/>
        <dbReference type="ChEBI" id="CHEBI:15378"/>
        <dbReference type="ChEBI" id="CHEBI:24646"/>
        <dbReference type="ChEBI" id="CHEBI:57540"/>
        <dbReference type="ChEBI" id="CHEBI:57945"/>
        <dbReference type="ChEBI" id="CHEBI:132124"/>
    </reaction>
</comment>
<dbReference type="HOGENOM" id="CLU_1625509_0_0_7"/>
<dbReference type="eggNOG" id="COG0839">
    <property type="taxonomic scope" value="Bacteria"/>
</dbReference>
<keyword evidence="1" id="KW-1133">Transmembrane helix</keyword>
<keyword evidence="1" id="KW-0520">NAD</keyword>
<dbReference type="EC" id="7.1.1.-" evidence="1"/>
<evidence type="ECO:0000313" key="2">
    <source>
        <dbReference type="EMBL" id="ABK98221.1"/>
    </source>
</evidence>
<comment type="function">
    <text evidence="1">NDH-1 shuttles electrons from NADH, via FMN and iron-sulfur (Fe-S) centers, to quinones in the respiratory chain. Couples the redox reaction to proton translocation (for every two electrons transferred, four hydrogen ions are translocated across the cytoplasmic membrane), and thus conserves the redox energy in a proton gradient.</text>
</comment>
<dbReference type="GO" id="GO:0008137">
    <property type="term" value="F:NADH dehydrogenase (ubiquinone) activity"/>
    <property type="evidence" value="ECO:0007669"/>
    <property type="project" value="UniProtKB-UniRule"/>
</dbReference>
<evidence type="ECO:0000313" key="3">
    <source>
        <dbReference type="Proteomes" id="UP000006732"/>
    </source>
</evidence>
<dbReference type="Pfam" id="PF00499">
    <property type="entry name" value="Oxidored_q3"/>
    <property type="match status" value="1"/>
</dbReference>
<keyword evidence="1" id="KW-0472">Membrane</keyword>
<dbReference type="AlphaFoldDB" id="A1ALK1"/>
<dbReference type="Proteomes" id="UP000006732">
    <property type="component" value="Chromosome"/>
</dbReference>
<feature type="transmembrane region" description="Helical" evidence="1">
    <location>
        <begin position="51"/>
        <end position="71"/>
    </location>
</feature>
<dbReference type="Gene3D" id="1.20.120.1200">
    <property type="entry name" value="NADH-ubiquinone/plastoquinone oxidoreductase chain 6, subunit NuoJ"/>
    <property type="match status" value="1"/>
</dbReference>
<feature type="transmembrane region" description="Helical" evidence="1">
    <location>
        <begin position="92"/>
        <end position="110"/>
    </location>
</feature>
<dbReference type="STRING" id="338966.Ppro_0590"/>
<keyword evidence="1" id="KW-0812">Transmembrane</keyword>
<dbReference type="RefSeq" id="WP_011734534.1">
    <property type="nucleotide sequence ID" value="NC_008609.1"/>
</dbReference>
<reference evidence="2 3" key="1">
    <citation type="submission" date="2006-10" db="EMBL/GenBank/DDBJ databases">
        <title>Complete sequence of chromosome of Pelobacter propionicus DSM 2379.</title>
        <authorList>
            <consortium name="US DOE Joint Genome Institute"/>
            <person name="Copeland A."/>
            <person name="Lucas S."/>
            <person name="Lapidus A."/>
            <person name="Barry K."/>
            <person name="Detter J.C."/>
            <person name="Glavina del Rio T."/>
            <person name="Hammon N."/>
            <person name="Israni S."/>
            <person name="Dalin E."/>
            <person name="Tice H."/>
            <person name="Pitluck S."/>
            <person name="Saunders E."/>
            <person name="Brettin T."/>
            <person name="Bruce D."/>
            <person name="Han C."/>
            <person name="Tapia R."/>
            <person name="Schmutz J."/>
            <person name="Larimer F."/>
            <person name="Land M."/>
            <person name="Hauser L."/>
            <person name="Kyrpides N."/>
            <person name="Kim E."/>
            <person name="Lovley D."/>
            <person name="Richardson P."/>
        </authorList>
    </citation>
    <scope>NUCLEOTIDE SEQUENCE [LARGE SCALE GENOMIC DNA]</scope>
    <source>
        <strain evidence="3">DSM 2379 / NBRC 103807 / OttBd1</strain>
    </source>
</reference>
<dbReference type="GO" id="GO:0005886">
    <property type="term" value="C:plasma membrane"/>
    <property type="evidence" value="ECO:0007669"/>
    <property type="project" value="UniProtKB-SubCell"/>
</dbReference>
<feature type="transmembrane region" description="Helical" evidence="1">
    <location>
        <begin position="138"/>
        <end position="156"/>
    </location>
</feature>
<dbReference type="KEGG" id="ppd:Ppro_0590"/>
<accession>A1ALK1</accession>
<organism evidence="2 3">
    <name type="scientific">Pelobacter propionicus (strain DSM 2379 / NBRC 103807 / OttBd1)</name>
    <dbReference type="NCBI Taxonomy" id="338966"/>
    <lineage>
        <taxon>Bacteria</taxon>
        <taxon>Pseudomonadati</taxon>
        <taxon>Thermodesulfobacteriota</taxon>
        <taxon>Desulfuromonadia</taxon>
        <taxon>Desulfuromonadales</taxon>
        <taxon>Desulfuromonadaceae</taxon>
        <taxon>Pelobacter</taxon>
    </lineage>
</organism>
<comment type="subcellular location">
    <subcellularLocation>
        <location evidence="1">Cell membrane</location>
        <topology evidence="1">Multi-pass membrane protein</topology>
    </subcellularLocation>
</comment>
<dbReference type="EMBL" id="CP000482">
    <property type="protein sequence ID" value="ABK98221.1"/>
    <property type="molecule type" value="Genomic_DNA"/>
</dbReference>
<comment type="similarity">
    <text evidence="1">Belongs to the complex I subunit 6 family.</text>
</comment>